<accession>A0A7D5SDD2</accession>
<proteinExistence type="predicted"/>
<reference evidence="1 2" key="1">
    <citation type="journal article" date="2019" name="Microbiome">
        <title>Annotated bacterial chromosomes from frame-shift-corrected long-read metagenomic data.</title>
        <authorList>
            <person name="Arumugam K."/>
            <person name="Bagci C."/>
            <person name="Bessarab I."/>
            <person name="Beier S."/>
            <person name="Buchfink B."/>
            <person name="Gorska A."/>
            <person name="Qiu G."/>
            <person name="Huson D.H."/>
            <person name="Williams R.B.H."/>
        </authorList>
    </citation>
    <scope>NUCLEOTIDE SEQUENCE [LARGE SCALE GENOMIC DNA]</scope>
    <source>
        <strain evidence="1">SSA1</strain>
    </source>
</reference>
<dbReference type="KEGG" id="acog:HWD57_08280"/>
<evidence type="ECO:0000313" key="1">
    <source>
        <dbReference type="EMBL" id="QLH49779.1"/>
    </source>
</evidence>
<protein>
    <submittedName>
        <fullName evidence="1">Uncharacterized protein</fullName>
    </submittedName>
</protein>
<dbReference type="AlphaFoldDB" id="A0A7D5SDD2"/>
<evidence type="ECO:0000313" key="2">
    <source>
        <dbReference type="Proteomes" id="UP000509684"/>
    </source>
</evidence>
<sequence length="48" mass="5293">MMPESGHTSFNRAAVGYRLALGLRRDLQRIARIKAEGANRTLQPGLAK</sequence>
<name>A0A7D5SDD2_9PROT</name>
<dbReference type="Proteomes" id="UP000509684">
    <property type="component" value="Chromosome"/>
</dbReference>
<gene>
    <name evidence="1" type="ORF">HWD57_08280</name>
</gene>
<dbReference type="EMBL" id="CP058708">
    <property type="protein sequence ID" value="QLH49779.1"/>
    <property type="molecule type" value="Genomic_DNA"/>
</dbReference>
<organism evidence="1 2">
    <name type="scientific">Candidatus Accumulibacter cognatus</name>
    <dbReference type="NCBI Taxonomy" id="2954383"/>
    <lineage>
        <taxon>Bacteria</taxon>
        <taxon>Pseudomonadati</taxon>
        <taxon>Pseudomonadota</taxon>
        <taxon>Betaproteobacteria</taxon>
        <taxon>Candidatus Accumulibacter</taxon>
    </lineage>
</organism>